<keyword evidence="3" id="KW-1185">Reference proteome</keyword>
<dbReference type="Proteomes" id="UP000016895">
    <property type="component" value="Chromosome 1"/>
</dbReference>
<dbReference type="RefSeq" id="WP_022549901.1">
    <property type="nucleotide sequence ID" value="NC_022528.1"/>
</dbReference>
<dbReference type="GO" id="GO:0030001">
    <property type="term" value="P:metal ion transport"/>
    <property type="evidence" value="ECO:0007669"/>
    <property type="project" value="InterPro"/>
</dbReference>
<dbReference type="GO" id="GO:0046872">
    <property type="term" value="F:metal ion binding"/>
    <property type="evidence" value="ECO:0007669"/>
    <property type="project" value="InterPro"/>
</dbReference>
<dbReference type="Pfam" id="PF01297">
    <property type="entry name" value="ZnuA"/>
    <property type="match status" value="1"/>
</dbReference>
<dbReference type="KEGG" id="vni:VIBNI_A0624"/>
<dbReference type="STRING" id="28173.VIBNI_A0624"/>
<dbReference type="AlphaFoldDB" id="U4K9K1"/>
<dbReference type="PATRIC" id="fig|1260221.3.peg.599"/>
<dbReference type="PANTHER" id="PTHR42953:SF2">
    <property type="entry name" value="ADHESION PROTEIN"/>
    <property type="match status" value="1"/>
</dbReference>
<reference evidence="2 3" key="1">
    <citation type="journal article" date="2013" name="ISME J.">
        <title>Comparative genomics of pathogenic lineages of Vibrio nigripulchritudo identifies virulence-associated traits.</title>
        <authorList>
            <person name="Goudenege D."/>
            <person name="Labreuche Y."/>
            <person name="Krin E."/>
            <person name="Ansquer D."/>
            <person name="Mangenot S."/>
            <person name="Calteau A."/>
            <person name="Medigue C."/>
            <person name="Mazel D."/>
            <person name="Polz M.F."/>
            <person name="Le Roux F."/>
        </authorList>
    </citation>
    <scope>NUCLEOTIDE SEQUENCE [LARGE SCALE GENOMIC DNA]</scope>
    <source>
        <strain evidence="3">SnF1</strain>
    </source>
</reference>
<feature type="signal peptide" evidence="1">
    <location>
        <begin position="1"/>
        <end position="20"/>
    </location>
</feature>
<dbReference type="SUPFAM" id="SSF53807">
    <property type="entry name" value="Helical backbone' metal receptor"/>
    <property type="match status" value="1"/>
</dbReference>
<dbReference type="CDD" id="cd01145">
    <property type="entry name" value="TroA_c"/>
    <property type="match status" value="1"/>
</dbReference>
<dbReference type="InterPro" id="IPR006127">
    <property type="entry name" value="ZnuA-like"/>
</dbReference>
<evidence type="ECO:0000256" key="1">
    <source>
        <dbReference type="SAM" id="SignalP"/>
    </source>
</evidence>
<name>U4K9K1_9VIBR</name>
<dbReference type="Gene3D" id="3.40.50.1980">
    <property type="entry name" value="Nitrogenase molybdenum iron protein domain"/>
    <property type="match status" value="2"/>
</dbReference>
<dbReference type="PANTHER" id="PTHR42953">
    <property type="entry name" value="HIGH-AFFINITY ZINC UPTAKE SYSTEM PROTEIN ZNUA-RELATED"/>
    <property type="match status" value="1"/>
</dbReference>
<keyword evidence="1" id="KW-0732">Signal</keyword>
<gene>
    <name evidence="2" type="ORF">VIBNI_A0624</name>
</gene>
<feature type="chain" id="PRO_5004650481" evidence="1">
    <location>
        <begin position="21"/>
        <end position="298"/>
    </location>
</feature>
<sequence length="298" mass="33116">MLSKFFLISGLLVTSLSVNASLNVFTCQPDWASLVKQHAPNAEVFSATTAMQDPHYIQARPSLISKMRKADLVVCSGAELEIGWLPELQRQSRNRNVQNGKDGLFWVTDYVKMLDTHDHVDRSMGDVHSHGNPHVQFAVADIPNVSKALVERLTKIDPENRALYKGEGVKFRANWRKHMSRWQEQSEALKGMQLVGYHETHRYLFAWLGIKQIADLEPKPGLPPTVAHLNSLSSISSDDAAGIVYSSHQPTDASDWLSQRTGLPVAELAQSVGGRANTDTLATLVDDSIVQLLSLQRQ</sequence>
<evidence type="ECO:0000313" key="2">
    <source>
        <dbReference type="EMBL" id="CCO56807.1"/>
    </source>
</evidence>
<proteinExistence type="predicted"/>
<protein>
    <submittedName>
        <fullName evidence="2">Putative ABC-type metal ion transport system, periplasmic component</fullName>
    </submittedName>
</protein>
<evidence type="ECO:0000313" key="3">
    <source>
        <dbReference type="Proteomes" id="UP000016895"/>
    </source>
</evidence>
<organism evidence="2 3">
    <name type="scientific">Vibrio nigripulchritudo</name>
    <dbReference type="NCBI Taxonomy" id="28173"/>
    <lineage>
        <taxon>Bacteria</taxon>
        <taxon>Pseudomonadati</taxon>
        <taxon>Pseudomonadota</taxon>
        <taxon>Gammaproteobacteria</taxon>
        <taxon>Vibrionales</taxon>
        <taxon>Vibrionaceae</taxon>
        <taxon>Vibrio</taxon>
    </lineage>
</organism>
<dbReference type="InterPro" id="IPR050492">
    <property type="entry name" value="Bact_metal-bind_prot9"/>
</dbReference>
<dbReference type="OrthoDB" id="9810636at2"/>
<dbReference type="EMBL" id="FO203526">
    <property type="protein sequence ID" value="CCO56807.1"/>
    <property type="molecule type" value="Genomic_DNA"/>
</dbReference>
<accession>U4K9K1</accession>
<dbReference type="eggNOG" id="COG0803">
    <property type="taxonomic scope" value="Bacteria"/>
</dbReference>